<keyword evidence="2" id="KW-1185">Reference proteome</keyword>
<accession>A0AAV9U1K8</accession>
<dbReference type="Proteomes" id="UP001375240">
    <property type="component" value="Unassembled WGS sequence"/>
</dbReference>
<evidence type="ECO:0000313" key="1">
    <source>
        <dbReference type="EMBL" id="KAK6332354.1"/>
    </source>
</evidence>
<dbReference type="AlphaFoldDB" id="A0AAV9U1K8"/>
<sequence length="60" mass="6417">MAAESSPALSLPYHEPAIDTILILSSFLLSLNLINWALDNSVFCGLVGQESSTARQWAPG</sequence>
<name>A0AAV9U1K8_9PEZI</name>
<proteinExistence type="predicted"/>
<reference evidence="1 2" key="1">
    <citation type="submission" date="2019-10" db="EMBL/GenBank/DDBJ databases">
        <authorList>
            <person name="Palmer J.M."/>
        </authorList>
    </citation>
    <scope>NUCLEOTIDE SEQUENCE [LARGE SCALE GENOMIC DNA]</scope>
    <source>
        <strain evidence="1 2">TWF696</strain>
    </source>
</reference>
<protein>
    <submittedName>
        <fullName evidence="1">Uncharacterized protein</fullName>
    </submittedName>
</protein>
<evidence type="ECO:0000313" key="2">
    <source>
        <dbReference type="Proteomes" id="UP001375240"/>
    </source>
</evidence>
<dbReference type="EMBL" id="JAVHNQ010000015">
    <property type="protein sequence ID" value="KAK6332354.1"/>
    <property type="molecule type" value="Genomic_DNA"/>
</dbReference>
<comment type="caution">
    <text evidence="1">The sequence shown here is derived from an EMBL/GenBank/DDBJ whole genome shotgun (WGS) entry which is preliminary data.</text>
</comment>
<gene>
    <name evidence="1" type="ORF">TWF696_003072</name>
</gene>
<organism evidence="1 2">
    <name type="scientific">Orbilia brochopaga</name>
    <dbReference type="NCBI Taxonomy" id="3140254"/>
    <lineage>
        <taxon>Eukaryota</taxon>
        <taxon>Fungi</taxon>
        <taxon>Dikarya</taxon>
        <taxon>Ascomycota</taxon>
        <taxon>Pezizomycotina</taxon>
        <taxon>Orbiliomycetes</taxon>
        <taxon>Orbiliales</taxon>
        <taxon>Orbiliaceae</taxon>
        <taxon>Orbilia</taxon>
    </lineage>
</organism>